<name>A0A948TLY0_9BACT</name>
<evidence type="ECO:0000313" key="4">
    <source>
        <dbReference type="Proteomes" id="UP000784286"/>
    </source>
</evidence>
<dbReference type="AlphaFoldDB" id="A0A948TLY0"/>
<sequence length="289" mass="33793">MTIIVNMACGLANRMFQYSYYLYLKKLGYDARIDYYTSAKLAHERVAWNDIFPKALYHKASIWDLMKTGGGDSLLSKLRRKYFNSTCQVKYLKAFEAPLPDKNGESVYMMGVFQNAEVVESVGQLIQDVFSFKPFSDERNLSLMRDIQANNSVAIHVRKGMDYTRISYYKDTCPIEYYINAVEYIKNRIQNPKFYVFTDNVEWVEKNFTNIPYTLVKGNPVTGWGSHYDMQLMSLCSHNIISNSTYSWWGAYLNKNKEKIVILPEVWFNPDSCKEYTSQQIQCKEWIAL</sequence>
<reference evidence="3" key="2">
    <citation type="submission" date="2021-04" db="EMBL/GenBank/DDBJ databases">
        <authorList>
            <person name="Gilroy R."/>
        </authorList>
    </citation>
    <scope>NUCLEOTIDE SEQUENCE</scope>
    <source>
        <strain evidence="3">8470</strain>
    </source>
</reference>
<evidence type="ECO:0000256" key="2">
    <source>
        <dbReference type="ARBA" id="ARBA00022679"/>
    </source>
</evidence>
<dbReference type="InterPro" id="IPR002516">
    <property type="entry name" value="Glyco_trans_11"/>
</dbReference>
<accession>A0A948TLY0</accession>
<dbReference type="Gene3D" id="3.40.50.11350">
    <property type="match status" value="1"/>
</dbReference>
<reference evidence="3" key="1">
    <citation type="journal article" date="2021" name="PeerJ">
        <title>Extensive microbial diversity within the chicken gut microbiome revealed by metagenomics and culture.</title>
        <authorList>
            <person name="Gilroy R."/>
            <person name="Ravi A."/>
            <person name="Getino M."/>
            <person name="Pursley I."/>
            <person name="Horton D.L."/>
            <person name="Alikhan N.F."/>
            <person name="Baker D."/>
            <person name="Gharbi K."/>
            <person name="Hall N."/>
            <person name="Watson M."/>
            <person name="Adriaenssens E.M."/>
            <person name="Foster-Nyarko E."/>
            <person name="Jarju S."/>
            <person name="Secka A."/>
            <person name="Antonio M."/>
            <person name="Oren A."/>
            <person name="Chaudhuri R.R."/>
            <person name="La Ragione R."/>
            <person name="Hildebrand F."/>
            <person name="Pallen M.J."/>
        </authorList>
    </citation>
    <scope>NUCLEOTIDE SEQUENCE</scope>
    <source>
        <strain evidence="3">8470</strain>
    </source>
</reference>
<dbReference type="GO" id="GO:0016020">
    <property type="term" value="C:membrane"/>
    <property type="evidence" value="ECO:0007669"/>
    <property type="project" value="InterPro"/>
</dbReference>
<dbReference type="PANTHER" id="PTHR11927:SF9">
    <property type="entry name" value="L-FUCOSYLTRANSFERASE"/>
    <property type="match status" value="1"/>
</dbReference>
<dbReference type="GO" id="GO:0005975">
    <property type="term" value="P:carbohydrate metabolic process"/>
    <property type="evidence" value="ECO:0007669"/>
    <property type="project" value="InterPro"/>
</dbReference>
<dbReference type="GO" id="GO:0008107">
    <property type="term" value="F:galactoside 2-alpha-L-fucosyltransferase activity"/>
    <property type="evidence" value="ECO:0007669"/>
    <property type="project" value="InterPro"/>
</dbReference>
<dbReference type="EMBL" id="JAHLFJ010000030">
    <property type="protein sequence ID" value="MBU3855535.1"/>
    <property type="molecule type" value="Genomic_DNA"/>
</dbReference>
<evidence type="ECO:0000313" key="3">
    <source>
        <dbReference type="EMBL" id="MBU3855535.1"/>
    </source>
</evidence>
<comment type="caution">
    <text evidence="3">The sequence shown here is derived from an EMBL/GenBank/DDBJ whole genome shotgun (WGS) entry which is preliminary data.</text>
</comment>
<organism evidence="3 4">
    <name type="scientific">Candidatus Phocaeicola excrementipullorum</name>
    <dbReference type="NCBI Taxonomy" id="2838731"/>
    <lineage>
        <taxon>Bacteria</taxon>
        <taxon>Pseudomonadati</taxon>
        <taxon>Bacteroidota</taxon>
        <taxon>Bacteroidia</taxon>
        <taxon>Bacteroidales</taxon>
        <taxon>Bacteroidaceae</taxon>
        <taxon>Phocaeicola</taxon>
    </lineage>
</organism>
<gene>
    <name evidence="3" type="ORF">H9928_03075</name>
</gene>
<evidence type="ECO:0000256" key="1">
    <source>
        <dbReference type="ARBA" id="ARBA00022676"/>
    </source>
</evidence>
<proteinExistence type="predicted"/>
<keyword evidence="1" id="KW-0328">Glycosyltransferase</keyword>
<protein>
    <submittedName>
        <fullName evidence="3">Alpha-1,2-fucosyltransferase</fullName>
    </submittedName>
</protein>
<dbReference type="PANTHER" id="PTHR11927">
    <property type="entry name" value="GALACTOSIDE 2-L-FUCOSYLTRANSFERASE"/>
    <property type="match status" value="1"/>
</dbReference>
<keyword evidence="2" id="KW-0808">Transferase</keyword>
<dbReference type="Pfam" id="PF01531">
    <property type="entry name" value="Glyco_transf_11"/>
    <property type="match status" value="1"/>
</dbReference>
<dbReference type="CDD" id="cd11301">
    <property type="entry name" value="Fut1_Fut2_like"/>
    <property type="match status" value="1"/>
</dbReference>
<dbReference type="Proteomes" id="UP000784286">
    <property type="component" value="Unassembled WGS sequence"/>
</dbReference>